<feature type="signal peptide" evidence="1">
    <location>
        <begin position="1"/>
        <end position="28"/>
    </location>
</feature>
<comment type="caution">
    <text evidence="2">The sequence shown here is derived from an EMBL/GenBank/DDBJ whole genome shotgun (WGS) entry which is preliminary data.</text>
</comment>
<gene>
    <name evidence="2" type="ORF">KAK03_17450</name>
</gene>
<dbReference type="RefSeq" id="WP_210855732.1">
    <property type="nucleotide sequence ID" value="NZ_JAGQDD010000015.1"/>
</dbReference>
<name>A0A940YGV2_9BURK</name>
<reference evidence="2 3" key="1">
    <citation type="submission" date="2021-04" db="EMBL/GenBank/DDBJ databases">
        <title>The genome sequence of Ideonella sp. 3Y2.</title>
        <authorList>
            <person name="Liu Y."/>
        </authorList>
    </citation>
    <scope>NUCLEOTIDE SEQUENCE [LARGE SCALE GENOMIC DNA]</scope>
    <source>
        <strain evidence="2 3">3Y2</strain>
    </source>
</reference>
<evidence type="ECO:0000313" key="2">
    <source>
        <dbReference type="EMBL" id="MBQ0932270.1"/>
    </source>
</evidence>
<sequence length="300" mass="31786">MSDPKIPSRCLPGLLLAAGLLAAGAAQAERVGAYHAYLTPEGWAQRGRVAPTEAAAGSVLYYGGSVIGNVKLVSVMWGANVRSTTVSGIPGFSAALVNSSYVDQMAEYDTFLRAVDGRRGTKQHIQRGSYLGQVQITPANTSKSLSNADVVAELTGQIAAGVLPPQDPDTLYMVYFPADTSVTIDGLRSCTHFGAYHFASKTKRMRPDNILFSVEPDCGYSFNTITFIAAHEFVEAVTDAIPTPGSNPAYPQAWNTSNGYEVADLCSNSGSLMTATATYSVSQFYRNTTAACSTGNYTSP</sequence>
<feature type="chain" id="PRO_5038018373" evidence="1">
    <location>
        <begin position="29"/>
        <end position="300"/>
    </location>
</feature>
<keyword evidence="3" id="KW-1185">Reference proteome</keyword>
<protein>
    <submittedName>
        <fullName evidence="2">Uncharacterized protein</fullName>
    </submittedName>
</protein>
<keyword evidence="1" id="KW-0732">Signal</keyword>
<evidence type="ECO:0000256" key="1">
    <source>
        <dbReference type="SAM" id="SignalP"/>
    </source>
</evidence>
<dbReference type="EMBL" id="JAGQDD010000015">
    <property type="protein sequence ID" value="MBQ0932270.1"/>
    <property type="molecule type" value="Genomic_DNA"/>
</dbReference>
<accession>A0A940YGV2</accession>
<proteinExistence type="predicted"/>
<dbReference type="AlphaFoldDB" id="A0A940YGV2"/>
<organism evidence="2 3">
    <name type="scientific">Ideonella alba</name>
    <dbReference type="NCBI Taxonomy" id="2824118"/>
    <lineage>
        <taxon>Bacteria</taxon>
        <taxon>Pseudomonadati</taxon>
        <taxon>Pseudomonadota</taxon>
        <taxon>Betaproteobacteria</taxon>
        <taxon>Burkholderiales</taxon>
        <taxon>Sphaerotilaceae</taxon>
        <taxon>Ideonella</taxon>
    </lineage>
</organism>
<evidence type="ECO:0000313" key="3">
    <source>
        <dbReference type="Proteomes" id="UP000676246"/>
    </source>
</evidence>
<dbReference type="Proteomes" id="UP000676246">
    <property type="component" value="Unassembled WGS sequence"/>
</dbReference>